<dbReference type="InterPro" id="IPR039420">
    <property type="entry name" value="WalR-like"/>
</dbReference>
<dbReference type="SMART" id="SM00448">
    <property type="entry name" value="REC"/>
    <property type="match status" value="1"/>
</dbReference>
<feature type="DNA-binding region" description="OmpR/PhoB-type" evidence="8">
    <location>
        <begin position="113"/>
        <end position="212"/>
    </location>
</feature>
<feature type="modified residue" description="4-aspartylphosphate" evidence="7">
    <location>
        <position position="51"/>
    </location>
</feature>
<dbReference type="InterPro" id="IPR011006">
    <property type="entry name" value="CheY-like_superfamily"/>
</dbReference>
<dbReference type="RefSeq" id="WP_203981337.1">
    <property type="nucleotide sequence ID" value="NZ_BAAAQJ010000004.1"/>
</dbReference>
<dbReference type="Proteomes" id="UP000653674">
    <property type="component" value="Unassembled WGS sequence"/>
</dbReference>
<dbReference type="SMART" id="SM00862">
    <property type="entry name" value="Trans_reg_C"/>
    <property type="match status" value="1"/>
</dbReference>
<comment type="caution">
    <text evidence="11">The sequence shown here is derived from an EMBL/GenBank/DDBJ whole genome shotgun (WGS) entry which is preliminary data.</text>
</comment>
<keyword evidence="2 7" id="KW-0597">Phosphoprotein</keyword>
<comment type="subcellular location">
    <subcellularLocation>
        <location evidence="1">Cytoplasm</location>
    </subcellularLocation>
</comment>
<dbReference type="Gene3D" id="1.10.10.10">
    <property type="entry name" value="Winged helix-like DNA-binding domain superfamily/Winged helix DNA-binding domain"/>
    <property type="match status" value="1"/>
</dbReference>
<evidence type="ECO:0000256" key="1">
    <source>
        <dbReference type="ARBA" id="ARBA00004496"/>
    </source>
</evidence>
<dbReference type="InterPro" id="IPR016032">
    <property type="entry name" value="Sig_transdc_resp-reg_C-effctor"/>
</dbReference>
<keyword evidence="12" id="KW-1185">Reference proteome</keyword>
<evidence type="ECO:0000313" key="11">
    <source>
        <dbReference type="EMBL" id="GIG74137.1"/>
    </source>
</evidence>
<dbReference type="InterPro" id="IPR001867">
    <property type="entry name" value="OmpR/PhoB-type_DNA-bd"/>
</dbReference>
<sequence>MRVLVVDDEPSVREMVSRALRLAGLDVATAEDGSAALDLVRVDPPDAIVLDVMMPRMDGIETCCALRAEGHGVPVLMMTARDSAPYRVAGLAAGADDYLVKPFALPDLIARVRALLRRPAPSAALALDPTGQLLMSNGRRATLNTIEYRLAEAFLDHPGLVLGKAALFEHVWHYDFGGASTILDPYLDSLDSKLAALGWRLVTAPEGYELRALPH</sequence>
<keyword evidence="5 8" id="KW-0238">DNA-binding</keyword>
<dbReference type="GO" id="GO:0000976">
    <property type="term" value="F:transcription cis-regulatory region binding"/>
    <property type="evidence" value="ECO:0007669"/>
    <property type="project" value="TreeGrafter"/>
</dbReference>
<name>A0A8J3LLX9_9ACTN</name>
<keyword evidence="4" id="KW-0805">Transcription regulation</keyword>
<dbReference type="FunFam" id="3.40.50.2300:FF:000001">
    <property type="entry name" value="DNA-binding response regulator PhoB"/>
    <property type="match status" value="1"/>
</dbReference>
<protein>
    <submittedName>
        <fullName evidence="11">DNA-binding response regulator</fullName>
    </submittedName>
</protein>
<evidence type="ECO:0000256" key="2">
    <source>
        <dbReference type="ARBA" id="ARBA00022553"/>
    </source>
</evidence>
<dbReference type="PROSITE" id="PS50110">
    <property type="entry name" value="RESPONSE_REGULATORY"/>
    <property type="match status" value="1"/>
</dbReference>
<dbReference type="SUPFAM" id="SSF46894">
    <property type="entry name" value="C-terminal effector domain of the bipartite response regulators"/>
    <property type="match status" value="1"/>
</dbReference>
<dbReference type="PANTHER" id="PTHR48111">
    <property type="entry name" value="REGULATOR OF RPOS"/>
    <property type="match status" value="1"/>
</dbReference>
<feature type="domain" description="OmpR/PhoB-type" evidence="10">
    <location>
        <begin position="113"/>
        <end position="212"/>
    </location>
</feature>
<feature type="domain" description="Response regulatory" evidence="9">
    <location>
        <begin position="2"/>
        <end position="116"/>
    </location>
</feature>
<gene>
    <name evidence="11" type="primary">mprA_1</name>
    <name evidence="11" type="ORF">Pfl04_25410</name>
</gene>
<proteinExistence type="predicted"/>
<evidence type="ECO:0000259" key="10">
    <source>
        <dbReference type="PROSITE" id="PS51755"/>
    </source>
</evidence>
<dbReference type="Pfam" id="PF00072">
    <property type="entry name" value="Response_reg"/>
    <property type="match status" value="1"/>
</dbReference>
<dbReference type="CDD" id="cd17627">
    <property type="entry name" value="REC_OmpR_PrrA-like"/>
    <property type="match status" value="1"/>
</dbReference>
<evidence type="ECO:0000256" key="3">
    <source>
        <dbReference type="ARBA" id="ARBA00023012"/>
    </source>
</evidence>
<evidence type="ECO:0000313" key="12">
    <source>
        <dbReference type="Proteomes" id="UP000653674"/>
    </source>
</evidence>
<dbReference type="SUPFAM" id="SSF52172">
    <property type="entry name" value="CheY-like"/>
    <property type="match status" value="1"/>
</dbReference>
<reference evidence="11" key="1">
    <citation type="submission" date="2021-01" db="EMBL/GenBank/DDBJ databases">
        <title>Whole genome shotgun sequence of Planosporangium flavigriseum NBRC 105377.</title>
        <authorList>
            <person name="Komaki H."/>
            <person name="Tamura T."/>
        </authorList>
    </citation>
    <scope>NUCLEOTIDE SEQUENCE</scope>
    <source>
        <strain evidence="11">NBRC 105377</strain>
    </source>
</reference>
<keyword evidence="3" id="KW-0902">Two-component regulatory system</keyword>
<dbReference type="AlphaFoldDB" id="A0A8J3LLX9"/>
<dbReference type="GO" id="GO:0005829">
    <property type="term" value="C:cytosol"/>
    <property type="evidence" value="ECO:0007669"/>
    <property type="project" value="TreeGrafter"/>
</dbReference>
<dbReference type="InterPro" id="IPR001789">
    <property type="entry name" value="Sig_transdc_resp-reg_receiver"/>
</dbReference>
<dbReference type="Pfam" id="PF00486">
    <property type="entry name" value="Trans_reg_C"/>
    <property type="match status" value="1"/>
</dbReference>
<organism evidence="11 12">
    <name type="scientific">Planosporangium flavigriseum</name>
    <dbReference type="NCBI Taxonomy" id="373681"/>
    <lineage>
        <taxon>Bacteria</taxon>
        <taxon>Bacillati</taxon>
        <taxon>Actinomycetota</taxon>
        <taxon>Actinomycetes</taxon>
        <taxon>Micromonosporales</taxon>
        <taxon>Micromonosporaceae</taxon>
        <taxon>Planosporangium</taxon>
    </lineage>
</organism>
<evidence type="ECO:0000256" key="4">
    <source>
        <dbReference type="ARBA" id="ARBA00023015"/>
    </source>
</evidence>
<dbReference type="InterPro" id="IPR036388">
    <property type="entry name" value="WH-like_DNA-bd_sf"/>
</dbReference>
<evidence type="ECO:0000259" key="9">
    <source>
        <dbReference type="PROSITE" id="PS50110"/>
    </source>
</evidence>
<dbReference type="EMBL" id="BONU01000015">
    <property type="protein sequence ID" value="GIG74137.1"/>
    <property type="molecule type" value="Genomic_DNA"/>
</dbReference>
<evidence type="ECO:0000256" key="6">
    <source>
        <dbReference type="ARBA" id="ARBA00023163"/>
    </source>
</evidence>
<dbReference type="GO" id="GO:0006355">
    <property type="term" value="P:regulation of DNA-templated transcription"/>
    <property type="evidence" value="ECO:0007669"/>
    <property type="project" value="InterPro"/>
</dbReference>
<evidence type="ECO:0000256" key="7">
    <source>
        <dbReference type="PROSITE-ProRule" id="PRU00169"/>
    </source>
</evidence>
<dbReference type="PANTHER" id="PTHR48111:SF22">
    <property type="entry name" value="REGULATOR OF RPOS"/>
    <property type="match status" value="1"/>
</dbReference>
<dbReference type="PROSITE" id="PS51755">
    <property type="entry name" value="OMPR_PHOB"/>
    <property type="match status" value="1"/>
</dbReference>
<keyword evidence="6" id="KW-0804">Transcription</keyword>
<dbReference type="GO" id="GO:0032993">
    <property type="term" value="C:protein-DNA complex"/>
    <property type="evidence" value="ECO:0007669"/>
    <property type="project" value="TreeGrafter"/>
</dbReference>
<dbReference type="GO" id="GO:0000156">
    <property type="term" value="F:phosphorelay response regulator activity"/>
    <property type="evidence" value="ECO:0007669"/>
    <property type="project" value="TreeGrafter"/>
</dbReference>
<evidence type="ECO:0000256" key="5">
    <source>
        <dbReference type="ARBA" id="ARBA00023125"/>
    </source>
</evidence>
<evidence type="ECO:0000256" key="8">
    <source>
        <dbReference type="PROSITE-ProRule" id="PRU01091"/>
    </source>
</evidence>
<dbReference type="Gene3D" id="6.10.250.690">
    <property type="match status" value="1"/>
</dbReference>
<accession>A0A8J3LLX9</accession>
<dbReference type="CDD" id="cd00383">
    <property type="entry name" value="trans_reg_C"/>
    <property type="match status" value="1"/>
</dbReference>
<dbReference type="Gene3D" id="3.40.50.2300">
    <property type="match status" value="1"/>
</dbReference>